<keyword evidence="17" id="KW-1185">Reference proteome</keyword>
<feature type="domain" description="FtsX extracellular" evidence="15">
    <location>
        <begin position="74"/>
        <end position="160"/>
    </location>
</feature>
<dbReference type="GO" id="GO:0032153">
    <property type="term" value="C:cell division site"/>
    <property type="evidence" value="ECO:0007669"/>
    <property type="project" value="TreeGrafter"/>
</dbReference>
<dbReference type="Proteomes" id="UP000199233">
    <property type="component" value="Unassembled WGS sequence"/>
</dbReference>
<dbReference type="InterPro" id="IPR004513">
    <property type="entry name" value="FtsX"/>
</dbReference>
<keyword evidence="10 12" id="KW-0472">Membrane</keyword>
<comment type="similarity">
    <text evidence="2 12">Belongs to the ABC-4 integral membrane protein family. FtsX subfamily.</text>
</comment>
<evidence type="ECO:0000256" key="9">
    <source>
        <dbReference type="ARBA" id="ARBA00022989"/>
    </source>
</evidence>
<protein>
    <recommendedName>
        <fullName evidence="4 12">Cell division protein FtsX</fullName>
    </recommendedName>
</protein>
<gene>
    <name evidence="16" type="ORF">SAMN04488038_102197</name>
</gene>
<dbReference type="InterPro" id="IPR047590">
    <property type="entry name" value="FtsX_proteobact-type"/>
</dbReference>
<feature type="transmembrane region" description="Helical" evidence="13">
    <location>
        <begin position="241"/>
        <end position="267"/>
    </location>
</feature>
<dbReference type="GO" id="GO:0005886">
    <property type="term" value="C:plasma membrane"/>
    <property type="evidence" value="ECO:0007669"/>
    <property type="project" value="UniProtKB-SubCell"/>
</dbReference>
<dbReference type="PANTHER" id="PTHR47755:SF1">
    <property type="entry name" value="CELL DIVISION PROTEIN FTSX"/>
    <property type="match status" value="1"/>
</dbReference>
<evidence type="ECO:0000256" key="5">
    <source>
        <dbReference type="ARBA" id="ARBA00022475"/>
    </source>
</evidence>
<name>A0A1H9BSE1_9GAMM</name>
<evidence type="ECO:0000256" key="13">
    <source>
        <dbReference type="SAM" id="Phobius"/>
    </source>
</evidence>
<keyword evidence="6 12" id="KW-0997">Cell inner membrane</keyword>
<evidence type="ECO:0000259" key="15">
    <source>
        <dbReference type="Pfam" id="PF18075"/>
    </source>
</evidence>
<organism evidence="16 17">
    <name type="scientific">Solimonas aquatica</name>
    <dbReference type="NCBI Taxonomy" id="489703"/>
    <lineage>
        <taxon>Bacteria</taxon>
        <taxon>Pseudomonadati</taxon>
        <taxon>Pseudomonadota</taxon>
        <taxon>Gammaproteobacteria</taxon>
        <taxon>Nevskiales</taxon>
        <taxon>Nevskiaceae</taxon>
        <taxon>Solimonas</taxon>
    </lineage>
</organism>
<keyword evidence="11 12" id="KW-0131">Cell cycle</keyword>
<dbReference type="EMBL" id="FOFS01000002">
    <property type="protein sequence ID" value="SEP91631.1"/>
    <property type="molecule type" value="Genomic_DNA"/>
</dbReference>
<evidence type="ECO:0000313" key="17">
    <source>
        <dbReference type="Proteomes" id="UP000199233"/>
    </source>
</evidence>
<comment type="function">
    <text evidence="12">Part of the ABC transporter FtsEX involved in cellular division.</text>
</comment>
<dbReference type="PANTHER" id="PTHR47755">
    <property type="entry name" value="CELL DIVISION PROTEIN FTSX"/>
    <property type="match status" value="1"/>
</dbReference>
<feature type="transmembrane region" description="Helical" evidence="13">
    <location>
        <begin position="188"/>
        <end position="208"/>
    </location>
</feature>
<accession>A0A1H9BSE1</accession>
<feature type="domain" description="ABC3 transporter permease C-terminal" evidence="14">
    <location>
        <begin position="191"/>
        <end position="308"/>
    </location>
</feature>
<proteinExistence type="inferred from homology"/>
<comment type="subcellular location">
    <subcellularLocation>
        <location evidence="1">Cell inner membrane</location>
        <topology evidence="1">Multi-pass membrane protein</topology>
    </subcellularLocation>
</comment>
<dbReference type="Pfam" id="PF02687">
    <property type="entry name" value="FtsX"/>
    <property type="match status" value="1"/>
</dbReference>
<evidence type="ECO:0000256" key="10">
    <source>
        <dbReference type="ARBA" id="ARBA00023136"/>
    </source>
</evidence>
<sequence>MAMLESGLTRPNWLRRMGQEHTRVFFFSLGKIARAPLAAALSALVIGIALALPAGLYVLTQNLAQVGYSWQSSLQISVFLKDSVGPEAGTALAQQIGSDRLVAGTRYISREQSLAEFRAQSGFGEALDILKDNPLPAVIVVTPQAQASQKEVEQLGARLNALPEADAAKLDQKWLLRLHALLDIGQRVVSILTVLLGLAVMVIIGNTVRLDVEARREEIEVMKLIGAPDSFIRRPFLYAGFWYGLAGGLLAWALVAGTVLILSGPAGELAQAYGSGFIASGLPWRDGLALLATGVLLGWASAWIAVTRRLIAIEPR</sequence>
<evidence type="ECO:0000256" key="7">
    <source>
        <dbReference type="ARBA" id="ARBA00022618"/>
    </source>
</evidence>
<dbReference type="Pfam" id="PF18075">
    <property type="entry name" value="FtsX_ECD"/>
    <property type="match status" value="1"/>
</dbReference>
<dbReference type="NCBIfam" id="TIGR00439">
    <property type="entry name" value="FtsX_Gneg"/>
    <property type="match status" value="1"/>
</dbReference>
<evidence type="ECO:0000256" key="11">
    <source>
        <dbReference type="ARBA" id="ARBA00023306"/>
    </source>
</evidence>
<comment type="subunit">
    <text evidence="3">Forms a membrane-associated complex with FtsE.</text>
</comment>
<evidence type="ECO:0000256" key="1">
    <source>
        <dbReference type="ARBA" id="ARBA00004429"/>
    </source>
</evidence>
<keyword evidence="5 12" id="KW-1003">Cell membrane</keyword>
<evidence type="ECO:0000256" key="12">
    <source>
        <dbReference type="PIRNR" id="PIRNR003097"/>
    </source>
</evidence>
<evidence type="ECO:0000256" key="4">
    <source>
        <dbReference type="ARBA" id="ARBA00021907"/>
    </source>
</evidence>
<evidence type="ECO:0000256" key="8">
    <source>
        <dbReference type="ARBA" id="ARBA00022692"/>
    </source>
</evidence>
<dbReference type="OrthoDB" id="9813411at2"/>
<evidence type="ECO:0000256" key="2">
    <source>
        <dbReference type="ARBA" id="ARBA00007379"/>
    </source>
</evidence>
<evidence type="ECO:0000313" key="16">
    <source>
        <dbReference type="EMBL" id="SEP91631.1"/>
    </source>
</evidence>
<keyword evidence="9 13" id="KW-1133">Transmembrane helix</keyword>
<feature type="transmembrane region" description="Helical" evidence="13">
    <location>
        <begin position="287"/>
        <end position="306"/>
    </location>
</feature>
<dbReference type="GO" id="GO:0051301">
    <property type="term" value="P:cell division"/>
    <property type="evidence" value="ECO:0007669"/>
    <property type="project" value="UniProtKB-KW"/>
</dbReference>
<dbReference type="Gene3D" id="3.30.70.3040">
    <property type="match status" value="1"/>
</dbReference>
<dbReference type="InterPro" id="IPR003838">
    <property type="entry name" value="ABC3_permease_C"/>
</dbReference>
<evidence type="ECO:0000256" key="6">
    <source>
        <dbReference type="ARBA" id="ARBA00022519"/>
    </source>
</evidence>
<dbReference type="InterPro" id="IPR040690">
    <property type="entry name" value="FtsX_ECD"/>
</dbReference>
<reference evidence="16 17" key="1">
    <citation type="submission" date="2016-10" db="EMBL/GenBank/DDBJ databases">
        <authorList>
            <person name="de Groot N.N."/>
        </authorList>
    </citation>
    <scope>NUCLEOTIDE SEQUENCE [LARGE SCALE GENOMIC DNA]</scope>
    <source>
        <strain evidence="16 17">DSM 25927</strain>
    </source>
</reference>
<dbReference type="STRING" id="489703.SAMN04488038_102197"/>
<evidence type="ECO:0000259" key="14">
    <source>
        <dbReference type="Pfam" id="PF02687"/>
    </source>
</evidence>
<dbReference type="PIRSF" id="PIRSF003097">
    <property type="entry name" value="FtsX"/>
    <property type="match status" value="1"/>
</dbReference>
<evidence type="ECO:0000256" key="3">
    <source>
        <dbReference type="ARBA" id="ARBA00011160"/>
    </source>
</evidence>
<keyword evidence="8 13" id="KW-0812">Transmembrane</keyword>
<keyword evidence="7 12" id="KW-0132">Cell division</keyword>
<dbReference type="RefSeq" id="WP_093282163.1">
    <property type="nucleotide sequence ID" value="NZ_FOFS01000002.1"/>
</dbReference>
<dbReference type="AlphaFoldDB" id="A0A1H9BSE1"/>